<gene>
    <name evidence="5" type="ORF">C7K55_10195</name>
</gene>
<dbReference type="InterPro" id="IPR003439">
    <property type="entry name" value="ABC_transporter-like_ATP-bd"/>
</dbReference>
<dbReference type="SUPFAM" id="SSF50331">
    <property type="entry name" value="MOP-like"/>
    <property type="match status" value="1"/>
</dbReference>
<dbReference type="InterPro" id="IPR047641">
    <property type="entry name" value="ABC_transpr_MalK/UgpC-like"/>
</dbReference>
<dbReference type="GO" id="GO:0055052">
    <property type="term" value="C:ATP-binding cassette (ABC) transporter complex, substrate-binding subunit-containing"/>
    <property type="evidence" value="ECO:0007669"/>
    <property type="project" value="TreeGrafter"/>
</dbReference>
<keyword evidence="3 5" id="KW-0067">ATP-binding</keyword>
<evidence type="ECO:0000256" key="3">
    <source>
        <dbReference type="ARBA" id="ARBA00022840"/>
    </source>
</evidence>
<dbReference type="InterPro" id="IPR013611">
    <property type="entry name" value="Transp-assoc_OB_typ2"/>
</dbReference>
<dbReference type="SUPFAM" id="SSF52540">
    <property type="entry name" value="P-loop containing nucleoside triphosphate hydrolases"/>
    <property type="match status" value="1"/>
</dbReference>
<keyword evidence="1" id="KW-0813">Transport</keyword>
<dbReference type="InterPro" id="IPR003593">
    <property type="entry name" value="AAA+_ATPase"/>
</dbReference>
<dbReference type="SMART" id="SM00382">
    <property type="entry name" value="AAA"/>
    <property type="match status" value="1"/>
</dbReference>
<dbReference type="AlphaFoldDB" id="A0A2P7MTK8"/>
<dbReference type="InterPro" id="IPR012340">
    <property type="entry name" value="NA-bd_OB-fold"/>
</dbReference>
<evidence type="ECO:0000256" key="1">
    <source>
        <dbReference type="ARBA" id="ARBA00022448"/>
    </source>
</evidence>
<dbReference type="Pfam" id="PF08402">
    <property type="entry name" value="TOBE_2"/>
    <property type="match status" value="1"/>
</dbReference>
<dbReference type="Gene3D" id="2.40.50.140">
    <property type="entry name" value="Nucleic acid-binding proteins"/>
    <property type="match status" value="1"/>
</dbReference>
<proteinExistence type="predicted"/>
<reference evidence="5 6" key="1">
    <citation type="journal article" date="2018" name="Environ. Microbiol.">
        <title>Ecological and genomic features of two widespread freshwater picocyanobacteria.</title>
        <authorList>
            <person name="Cabello-Yeves P.J."/>
            <person name="Picazo A."/>
            <person name="Camacho A."/>
            <person name="Callieri C."/>
            <person name="Rosselli R."/>
            <person name="Roda-Garcia J.J."/>
            <person name="Coutinho F.H."/>
            <person name="Rodriguez-Valera F."/>
        </authorList>
    </citation>
    <scope>NUCLEOTIDE SEQUENCE [LARGE SCALE GENOMIC DNA]</scope>
    <source>
        <strain evidence="5 6">Tous</strain>
    </source>
</reference>
<dbReference type="Proteomes" id="UP000243002">
    <property type="component" value="Unassembled WGS sequence"/>
</dbReference>
<organism evidence="5 6">
    <name type="scientific">Cyanobium usitatum str. Tous</name>
    <dbReference type="NCBI Taxonomy" id="2116684"/>
    <lineage>
        <taxon>Bacteria</taxon>
        <taxon>Bacillati</taxon>
        <taxon>Cyanobacteriota</taxon>
        <taxon>Cyanophyceae</taxon>
        <taxon>Synechococcales</taxon>
        <taxon>Prochlorococcaceae</taxon>
        <taxon>Cyanobium</taxon>
    </lineage>
</organism>
<dbReference type="InterPro" id="IPR008995">
    <property type="entry name" value="Mo/tungstate-bd_C_term_dom"/>
</dbReference>
<dbReference type="GO" id="GO:0016887">
    <property type="term" value="F:ATP hydrolysis activity"/>
    <property type="evidence" value="ECO:0007669"/>
    <property type="project" value="InterPro"/>
</dbReference>
<dbReference type="EMBL" id="PXXO01000011">
    <property type="protein sequence ID" value="PSJ04580.1"/>
    <property type="molecule type" value="Genomic_DNA"/>
</dbReference>
<evidence type="ECO:0000256" key="2">
    <source>
        <dbReference type="ARBA" id="ARBA00022741"/>
    </source>
</evidence>
<dbReference type="PROSITE" id="PS50893">
    <property type="entry name" value="ABC_TRANSPORTER_2"/>
    <property type="match status" value="1"/>
</dbReference>
<protein>
    <submittedName>
        <fullName evidence="5">Sugar ABC transporter ATP-binding protein</fullName>
    </submittedName>
</protein>
<sequence>MAEVRFQQVSKTYPPRRGGDPVQVLRQLDLQIQDGEFLVLVGPSGCGKSTLLRLLAGLEQPSQGEIYVGNRPVSSLRPAQRDVAMVFQSYALYPHLTVAGNIGFGLRRSRNRTALEQLQDSLHLATRRLPGPLRLRSRREERIAQRIAEVAETLELGQLLDRLPKELSGGQKQRVALGRAIARAPAVFLMDEPLSNLDAKLRTGTRTQIVELQRRLGTTTLYVTHDQVEAMTMGHRIAVLNAGRLQQLGTPMELYQWPANLFVAQFIGSPPMNLLPVTAIGAGQVQLGSRKMAVEGPLAEMLASRAGEELTGGLRPEHFQLAPATNRNLRAEVSHGEALGNEQLLTCRLEEGGHLVQVRVGPETILPPGASLNLDIDPRGWRLFDASGEALPLPPEPASLEPTLPYFT</sequence>
<dbReference type="Gene3D" id="2.40.50.100">
    <property type="match status" value="1"/>
</dbReference>
<dbReference type="PANTHER" id="PTHR43875:SF1">
    <property type="entry name" value="OSMOPROTECTIVE COMPOUNDS UPTAKE ATP-BINDING PROTEIN GGTA"/>
    <property type="match status" value="1"/>
</dbReference>
<feature type="domain" description="ABC transporter" evidence="4">
    <location>
        <begin position="4"/>
        <end position="267"/>
    </location>
</feature>
<dbReference type="PANTHER" id="PTHR43875">
    <property type="entry name" value="MALTODEXTRIN IMPORT ATP-BINDING PROTEIN MSMX"/>
    <property type="match status" value="1"/>
</dbReference>
<dbReference type="GO" id="GO:0005524">
    <property type="term" value="F:ATP binding"/>
    <property type="evidence" value="ECO:0007669"/>
    <property type="project" value="UniProtKB-KW"/>
</dbReference>
<dbReference type="PROSITE" id="PS00211">
    <property type="entry name" value="ABC_TRANSPORTER_1"/>
    <property type="match status" value="1"/>
</dbReference>
<evidence type="ECO:0000259" key="4">
    <source>
        <dbReference type="PROSITE" id="PS50893"/>
    </source>
</evidence>
<dbReference type="RefSeq" id="WP_106632613.1">
    <property type="nucleotide sequence ID" value="NZ_PXXO01000011.1"/>
</dbReference>
<keyword evidence="6" id="KW-1185">Reference proteome</keyword>
<comment type="caution">
    <text evidence="5">The sequence shown here is derived from an EMBL/GenBank/DDBJ whole genome shotgun (WGS) entry which is preliminary data.</text>
</comment>
<dbReference type="GO" id="GO:0140359">
    <property type="term" value="F:ABC-type transporter activity"/>
    <property type="evidence" value="ECO:0007669"/>
    <property type="project" value="UniProtKB-ARBA"/>
</dbReference>
<dbReference type="InterPro" id="IPR027417">
    <property type="entry name" value="P-loop_NTPase"/>
</dbReference>
<name>A0A2P7MTK8_9CYAN</name>
<dbReference type="InterPro" id="IPR017871">
    <property type="entry name" value="ABC_transporter-like_CS"/>
</dbReference>
<keyword evidence="2" id="KW-0547">Nucleotide-binding</keyword>
<dbReference type="FunFam" id="3.40.50.300:FF:000042">
    <property type="entry name" value="Maltose/maltodextrin ABC transporter, ATP-binding protein"/>
    <property type="match status" value="1"/>
</dbReference>
<evidence type="ECO:0000313" key="5">
    <source>
        <dbReference type="EMBL" id="PSJ04580.1"/>
    </source>
</evidence>
<accession>A0A2P7MTK8</accession>
<evidence type="ECO:0000313" key="6">
    <source>
        <dbReference type="Proteomes" id="UP000243002"/>
    </source>
</evidence>
<dbReference type="Gene3D" id="3.40.50.300">
    <property type="entry name" value="P-loop containing nucleotide triphosphate hydrolases"/>
    <property type="match status" value="1"/>
</dbReference>
<dbReference type="Pfam" id="PF00005">
    <property type="entry name" value="ABC_tran"/>
    <property type="match status" value="1"/>
</dbReference>
<dbReference type="OrthoDB" id="508245at2"/>